<evidence type="ECO:0000313" key="3">
    <source>
        <dbReference type="RefSeq" id="XP_017980979.1"/>
    </source>
</evidence>
<feature type="domain" description="MULE transposase" evidence="1">
    <location>
        <begin position="184"/>
        <end position="267"/>
    </location>
</feature>
<reference evidence="3" key="2">
    <citation type="submission" date="2025-08" db="UniProtKB">
        <authorList>
            <consortium name="RefSeq"/>
        </authorList>
    </citation>
    <scope>IDENTIFICATION</scope>
</reference>
<dbReference type="InterPro" id="IPR018289">
    <property type="entry name" value="MULE_transposase_dom"/>
</dbReference>
<evidence type="ECO:0000259" key="1">
    <source>
        <dbReference type="Pfam" id="PF10551"/>
    </source>
</evidence>
<protein>
    <submittedName>
        <fullName evidence="3">Uncharacterized protein LOC108663008</fullName>
    </submittedName>
</protein>
<dbReference type="PANTHER" id="PTHR31973:SF195">
    <property type="entry name" value="MUDR FAMILY TRANSPOSASE"/>
    <property type="match status" value="1"/>
</dbReference>
<dbReference type="KEGG" id="tcc:108663008"/>
<organism evidence="2 3">
    <name type="scientific">Theobroma cacao</name>
    <name type="common">Cacao</name>
    <name type="synonym">Cocoa</name>
    <dbReference type="NCBI Taxonomy" id="3641"/>
    <lineage>
        <taxon>Eukaryota</taxon>
        <taxon>Viridiplantae</taxon>
        <taxon>Streptophyta</taxon>
        <taxon>Embryophyta</taxon>
        <taxon>Tracheophyta</taxon>
        <taxon>Spermatophyta</taxon>
        <taxon>Magnoliopsida</taxon>
        <taxon>eudicotyledons</taxon>
        <taxon>Gunneridae</taxon>
        <taxon>Pentapetalae</taxon>
        <taxon>rosids</taxon>
        <taxon>malvids</taxon>
        <taxon>Malvales</taxon>
        <taxon>Malvaceae</taxon>
        <taxon>Byttnerioideae</taxon>
        <taxon>Theobroma</taxon>
    </lineage>
</organism>
<reference evidence="2" key="1">
    <citation type="journal article" date="1997" name="Nucleic Acids Res.">
        <title>tRNAscan-SE: a program for improved detection of transfer RNA genes in genomic sequence.</title>
        <authorList>
            <person name="Lowe T.M."/>
            <person name="Eddy S.R."/>
        </authorList>
    </citation>
    <scope>NUCLEOTIDE SEQUENCE [LARGE SCALE GENOMIC DNA]</scope>
    <source>
        <strain evidence="2">r\B97-61/B2</strain>
    </source>
</reference>
<dbReference type="PANTHER" id="PTHR31973">
    <property type="entry name" value="POLYPROTEIN, PUTATIVE-RELATED"/>
    <property type="match status" value="1"/>
</dbReference>
<dbReference type="GeneID" id="108663008"/>
<gene>
    <name evidence="3" type="primary">LOC108663008</name>
</gene>
<dbReference type="RefSeq" id="XP_017980979.1">
    <property type="nucleotide sequence ID" value="XM_018125490.1"/>
</dbReference>
<dbReference type="Proteomes" id="UP000694886">
    <property type="component" value="Chromosome 8"/>
</dbReference>
<accession>A0AB32WT80</accession>
<dbReference type="Pfam" id="PF10551">
    <property type="entry name" value="MULE"/>
    <property type="match status" value="1"/>
</dbReference>
<proteinExistence type="predicted"/>
<dbReference type="AlphaFoldDB" id="A0AB32WT80"/>
<name>A0AB32WT80_THECC</name>
<sequence length="365" mass="42074">MSFEHVGYKREVYDKSKRPRKGRHEVGCKDKACKFSVHAMKLPNRGEYWQVQTFHKVHTCTVDGLQGQFSTTSAKIIGELMSPKLRANGVTLRPKDIICEMRVQWGLECLYGKAWQGKEYANRLVFNPPKDSLQLLPSYFYMLEQENLDTVTAVATNEAERFKYCFWSYEACIQGFRDVMRPTVVIDATHLKGRFKGDLFVAVCKDANECVYPVVFGIGHVEDENSWTWFLSKLRDAVGYLENNMFISDQHLGIKKAIQNEYPEAHHVKPINQVEFEVKDGKMDGLIKFIVFFNKCKREAIEFYADYYKTTVLVEDYSGSILLAGHPSEWDIPPHVKQIVILPPLWRSQAGRPRRRKIPSAGEGN</sequence>
<evidence type="ECO:0000313" key="2">
    <source>
        <dbReference type="Proteomes" id="UP000694886"/>
    </source>
</evidence>
<dbReference type="Gramene" id="Tc08v2_t011410.1">
    <property type="protein sequence ID" value="Tc08v2_p011410.1"/>
    <property type="gene ID" value="Tc08v2_g011410"/>
</dbReference>